<gene>
    <name evidence="2" type="ORF">CBRE1094_LOCUS24845</name>
</gene>
<reference evidence="2" key="1">
    <citation type="submission" date="2021-01" db="EMBL/GenBank/DDBJ databases">
        <authorList>
            <person name="Corre E."/>
            <person name="Pelletier E."/>
            <person name="Niang G."/>
            <person name="Scheremetjew M."/>
            <person name="Finn R."/>
            <person name="Kale V."/>
            <person name="Holt S."/>
            <person name="Cochrane G."/>
            <person name="Meng A."/>
            <person name="Brown T."/>
            <person name="Cohen L."/>
        </authorList>
    </citation>
    <scope>NUCLEOTIDE SEQUENCE</scope>
    <source>
        <strain evidence="2">UTEX LB 985</strain>
    </source>
</reference>
<dbReference type="PANTHER" id="PTHR36513:SF1">
    <property type="entry name" value="TRANSMEMBRANE PROTEIN"/>
    <property type="match status" value="1"/>
</dbReference>
<proteinExistence type="predicted"/>
<sequence length="480" mass="49724">MTASPMTLSGEGVPPASASIDVTPTLPSGLPSGLSSGSPSGLPSGSSCGVIPSCSLLSSSSVQLGSNVQMTARGRGPATISPDGQSSERATSAGPGVVSSGGMGSGSMGSGSSSPRPSTAGTSEAVGTVGAFVAQVAGFSPDSTTAAAAHAAAPSAIPIPDAPTPTTATASPAAAHAAAAHAPVRSVTIGLDELVEAGVCVPHLSVDSAWCRQGNEVLVWIPGYNACPADISIALAQLLALGSFPSYIKPFIFAWPNGRELSYPLAANLAETERMQKDMTSFFASVLEAGIEHIHVLAHSMGARLFAAALPSISSLFASRGASLASCIFLNADHPIERFKSVDYPILRQMCSHITIYADQNDRALWYSHVVNTFVPSWAVCSPLGRYPYGFTQGDDRSTMWEQLRVETKEDLDLDVVDTSLLGTNVHGLRHAYFNLNSFIVDDLAEILTMRKRACSRLKLTHCAGNVWTFLAAPAHVAAV</sequence>
<dbReference type="InterPro" id="IPR010297">
    <property type="entry name" value="DUF900_hydrolase"/>
</dbReference>
<feature type="compositionally biased region" description="Low complexity" evidence="1">
    <location>
        <begin position="26"/>
        <end position="45"/>
    </location>
</feature>
<evidence type="ECO:0000256" key="1">
    <source>
        <dbReference type="SAM" id="MobiDB-lite"/>
    </source>
</evidence>
<name>A0A7S2MFD2_9EUKA</name>
<dbReference type="Pfam" id="PF05990">
    <property type="entry name" value="DUF900"/>
    <property type="match status" value="1"/>
</dbReference>
<dbReference type="PANTHER" id="PTHR36513">
    <property type="entry name" value="ABC TRANSMEMBRANE TYPE-1 DOMAIN-CONTAINING PROTEIN"/>
    <property type="match status" value="1"/>
</dbReference>
<dbReference type="EMBL" id="HBGU01045652">
    <property type="protein sequence ID" value="CAD9480061.1"/>
    <property type="molecule type" value="Transcribed_RNA"/>
</dbReference>
<evidence type="ECO:0000313" key="2">
    <source>
        <dbReference type="EMBL" id="CAD9480061.1"/>
    </source>
</evidence>
<feature type="region of interest" description="Disordered" evidence="1">
    <location>
        <begin position="1"/>
        <end position="45"/>
    </location>
</feature>
<organism evidence="2">
    <name type="scientific">Haptolina brevifila</name>
    <dbReference type="NCBI Taxonomy" id="156173"/>
    <lineage>
        <taxon>Eukaryota</taxon>
        <taxon>Haptista</taxon>
        <taxon>Haptophyta</taxon>
        <taxon>Prymnesiophyceae</taxon>
        <taxon>Prymnesiales</taxon>
        <taxon>Prymnesiaceae</taxon>
        <taxon>Haptolina</taxon>
    </lineage>
</organism>
<feature type="compositionally biased region" description="Low complexity" evidence="1">
    <location>
        <begin position="110"/>
        <end position="123"/>
    </location>
</feature>
<dbReference type="AlphaFoldDB" id="A0A7S2MFD2"/>
<feature type="compositionally biased region" description="Gly residues" evidence="1">
    <location>
        <begin position="99"/>
        <end position="109"/>
    </location>
</feature>
<feature type="region of interest" description="Disordered" evidence="1">
    <location>
        <begin position="72"/>
        <end position="123"/>
    </location>
</feature>
<dbReference type="InterPro" id="IPR029058">
    <property type="entry name" value="AB_hydrolase_fold"/>
</dbReference>
<accession>A0A7S2MFD2</accession>
<protein>
    <submittedName>
        <fullName evidence="2">Uncharacterized protein</fullName>
    </submittedName>
</protein>
<dbReference type="SUPFAM" id="SSF53474">
    <property type="entry name" value="alpha/beta-Hydrolases"/>
    <property type="match status" value="1"/>
</dbReference>